<keyword evidence="2" id="KW-1003">Cell membrane</keyword>
<feature type="transmembrane region" description="Helical" evidence="11">
    <location>
        <begin position="186"/>
        <end position="204"/>
    </location>
</feature>
<evidence type="ECO:0000256" key="1">
    <source>
        <dbReference type="ARBA" id="ARBA00001947"/>
    </source>
</evidence>
<feature type="transmembrane region" description="Helical" evidence="11">
    <location>
        <begin position="414"/>
        <end position="433"/>
    </location>
</feature>
<evidence type="ECO:0000259" key="12">
    <source>
        <dbReference type="Pfam" id="PF01435"/>
    </source>
</evidence>
<feature type="transmembrane region" description="Helical" evidence="11">
    <location>
        <begin position="268"/>
        <end position="288"/>
    </location>
</feature>
<evidence type="ECO:0000256" key="6">
    <source>
        <dbReference type="ARBA" id="ARBA00022801"/>
    </source>
</evidence>
<keyword evidence="10 11" id="KW-0472">Membrane</keyword>
<keyword evidence="8 11" id="KW-1133">Transmembrane helix</keyword>
<dbReference type="PANTHER" id="PTHR43221">
    <property type="entry name" value="PROTEASE HTPX"/>
    <property type="match status" value="1"/>
</dbReference>
<keyword evidence="3" id="KW-0645">Protease</keyword>
<evidence type="ECO:0000256" key="9">
    <source>
        <dbReference type="ARBA" id="ARBA00023049"/>
    </source>
</evidence>
<dbReference type="InterPro" id="IPR001915">
    <property type="entry name" value="Peptidase_M48"/>
</dbReference>
<feature type="transmembrane region" description="Helical" evidence="11">
    <location>
        <begin position="155"/>
        <end position="174"/>
    </location>
</feature>
<evidence type="ECO:0000313" key="13">
    <source>
        <dbReference type="EMBL" id="WAA13318.1"/>
    </source>
</evidence>
<dbReference type="EMBL" id="CP106877">
    <property type="protein sequence ID" value="WAA13318.1"/>
    <property type="molecule type" value="Genomic_DNA"/>
</dbReference>
<feature type="domain" description="Peptidase M48" evidence="12">
    <location>
        <begin position="359"/>
        <end position="530"/>
    </location>
</feature>
<accession>A0A9E8M0M2</accession>
<evidence type="ECO:0000256" key="5">
    <source>
        <dbReference type="ARBA" id="ARBA00022723"/>
    </source>
</evidence>
<evidence type="ECO:0000256" key="2">
    <source>
        <dbReference type="ARBA" id="ARBA00022475"/>
    </source>
</evidence>
<sequence length="532" mass="61915">MKKRMLIFLLVTAFFTVSVIVVELSIRSAVLSPFILLDSKKNVGVQKLLTGYSIYQGDYLLDIENTEEDSTKRPLAFHIGPIDYQFTKVNTENIILPAGEELTVMTRRGVEPSFSKEVMIQSSKRKFFFNEYTIRAAKNDGSFSIQLKTEFSKTLTFLIYGCSFLLPFLLALFINKVLPWRNLFTLFVPFILAGILPLILNYHFSMGYALLLTKSYIWSILLCIFLPTFLSVSLTTAIYQWTIKSDEDIEGESEMEESDFLEFSKREIVIIFVLTIGGLAYFFSFFLFPLSLYVKIVDKWYLFAAWYLSLTLIIMLVYTVIHRFMGNYENVGYTEQFYSLKKTIEAACSINVNLFTKKESENETNAWVYSTPFASKKSINIYMTEGLIKKFTLDEVKAVLFHEIGHIKRKHGRWVLFITFGVATLISLLMFFTRKIMLGFGWGQYILIFLVSIIALIGLTEWLPNKISKMFEHQADEFAVRQLGNKELYIQTLMKLERISEKENDEFDFKRKEWKETHPSLKKRINFIKDLV</sequence>
<evidence type="ECO:0000313" key="14">
    <source>
        <dbReference type="Proteomes" id="UP001164726"/>
    </source>
</evidence>
<dbReference type="GO" id="GO:0006508">
    <property type="term" value="P:proteolysis"/>
    <property type="evidence" value="ECO:0007669"/>
    <property type="project" value="UniProtKB-KW"/>
</dbReference>
<keyword evidence="14" id="KW-1185">Reference proteome</keyword>
<dbReference type="AlphaFoldDB" id="A0A9E8M0M2"/>
<feature type="transmembrane region" description="Helical" evidence="11">
    <location>
        <begin position="445"/>
        <end position="463"/>
    </location>
</feature>
<dbReference type="RefSeq" id="WP_275421475.1">
    <property type="nucleotide sequence ID" value="NZ_CP106877.1"/>
</dbReference>
<dbReference type="KEGG" id="fhl:OE105_04125"/>
<reference evidence="13" key="1">
    <citation type="submission" date="2022-09" db="EMBL/GenBank/DDBJ databases">
        <title>Complete Genomes of Fervidibacillus albus and Fervidibacillus halotolerans isolated from tidal flat sediments.</title>
        <authorList>
            <person name="Kwon K.K."/>
            <person name="Yang S.-H."/>
            <person name="Park M.J."/>
            <person name="Oh H.-M."/>
        </authorList>
    </citation>
    <scope>NUCLEOTIDE SEQUENCE</scope>
    <source>
        <strain evidence="13">MEBiC13594</strain>
    </source>
</reference>
<dbReference type="GO" id="GO:0046872">
    <property type="term" value="F:metal ion binding"/>
    <property type="evidence" value="ECO:0007669"/>
    <property type="project" value="UniProtKB-KW"/>
</dbReference>
<evidence type="ECO:0000256" key="10">
    <source>
        <dbReference type="ARBA" id="ARBA00023136"/>
    </source>
</evidence>
<evidence type="ECO:0000256" key="3">
    <source>
        <dbReference type="ARBA" id="ARBA00022670"/>
    </source>
</evidence>
<dbReference type="Pfam" id="PF01435">
    <property type="entry name" value="Peptidase_M48"/>
    <property type="match status" value="1"/>
</dbReference>
<proteinExistence type="predicted"/>
<dbReference type="InterPro" id="IPR050083">
    <property type="entry name" value="HtpX_protease"/>
</dbReference>
<evidence type="ECO:0000256" key="4">
    <source>
        <dbReference type="ARBA" id="ARBA00022692"/>
    </source>
</evidence>
<feature type="transmembrane region" description="Helical" evidence="11">
    <location>
        <begin position="216"/>
        <end position="239"/>
    </location>
</feature>
<evidence type="ECO:0000256" key="7">
    <source>
        <dbReference type="ARBA" id="ARBA00022833"/>
    </source>
</evidence>
<organism evidence="13 14">
    <name type="scientific">Fervidibacillus halotolerans</name>
    <dbReference type="NCBI Taxonomy" id="2980027"/>
    <lineage>
        <taxon>Bacteria</taxon>
        <taxon>Bacillati</taxon>
        <taxon>Bacillota</taxon>
        <taxon>Bacilli</taxon>
        <taxon>Bacillales</taxon>
        <taxon>Bacillaceae</taxon>
        <taxon>Fervidibacillus</taxon>
    </lineage>
</organism>
<dbReference type="Proteomes" id="UP001164726">
    <property type="component" value="Chromosome"/>
</dbReference>
<keyword evidence="4 11" id="KW-0812">Transmembrane</keyword>
<evidence type="ECO:0000256" key="11">
    <source>
        <dbReference type="SAM" id="Phobius"/>
    </source>
</evidence>
<dbReference type="GO" id="GO:0004222">
    <property type="term" value="F:metalloendopeptidase activity"/>
    <property type="evidence" value="ECO:0007669"/>
    <property type="project" value="InterPro"/>
</dbReference>
<evidence type="ECO:0000256" key="8">
    <source>
        <dbReference type="ARBA" id="ARBA00022989"/>
    </source>
</evidence>
<keyword evidence="6" id="KW-0378">Hydrolase</keyword>
<keyword evidence="9" id="KW-0482">Metalloprotease</keyword>
<name>A0A9E8M0M2_9BACI</name>
<gene>
    <name evidence="13" type="ORF">OE105_04125</name>
</gene>
<dbReference type="Gene3D" id="3.30.2010.10">
    <property type="entry name" value="Metalloproteases ('zincins'), catalytic domain"/>
    <property type="match status" value="1"/>
</dbReference>
<protein>
    <submittedName>
        <fullName evidence="13">M48 family metallopeptidase</fullName>
    </submittedName>
</protein>
<comment type="cofactor">
    <cofactor evidence="1">
        <name>Zn(2+)</name>
        <dbReference type="ChEBI" id="CHEBI:29105"/>
    </cofactor>
</comment>
<keyword evidence="7" id="KW-0862">Zinc</keyword>
<keyword evidence="5" id="KW-0479">Metal-binding</keyword>
<dbReference type="PANTHER" id="PTHR43221:SF2">
    <property type="entry name" value="PROTEASE HTPX HOMOLOG"/>
    <property type="match status" value="1"/>
</dbReference>
<feature type="transmembrane region" description="Helical" evidence="11">
    <location>
        <begin position="300"/>
        <end position="321"/>
    </location>
</feature>